<accession>A0A7K4NT45</accession>
<protein>
    <submittedName>
        <fullName evidence="2">Uncharacterized protein</fullName>
    </submittedName>
</protein>
<name>A0A7K4NT45_9ARCH</name>
<gene>
    <name evidence="2" type="ORF">HX827_02570</name>
</gene>
<feature type="compositionally biased region" description="Basic residues" evidence="1">
    <location>
        <begin position="97"/>
        <end position="111"/>
    </location>
</feature>
<reference evidence="2 3" key="1">
    <citation type="journal article" date="2019" name="Environ. Microbiol.">
        <title>Genomics insights into ecotype formation of ammonia-oxidizing archaea in the deep ocean.</title>
        <authorList>
            <person name="Wang Y."/>
            <person name="Huang J.M."/>
            <person name="Cui G.J."/>
            <person name="Nunoura T."/>
            <person name="Takaki Y."/>
            <person name="Li W.L."/>
            <person name="Li J."/>
            <person name="Gao Z.M."/>
            <person name="Takai K."/>
            <person name="Zhang A.Q."/>
            <person name="Stepanauskas R."/>
        </authorList>
    </citation>
    <scope>NUCLEOTIDE SEQUENCE [LARGE SCALE GENOMIC DNA]</scope>
    <source>
        <strain evidence="2 3">G13</strain>
    </source>
</reference>
<evidence type="ECO:0000313" key="3">
    <source>
        <dbReference type="Proteomes" id="UP000534207"/>
    </source>
</evidence>
<dbReference type="AlphaFoldDB" id="A0A7K4NT45"/>
<sequence>MIIKEIDISGEKFRLMLTEQIISQVKNLKTLYSAAYDDPESFEQVSAEISSTIQEISNAVEPKPDSSHLDDLIQQVIKTVDDKTQEANMQSEDKPITKKSKKKSKKTKSKK</sequence>
<comment type="caution">
    <text evidence="2">The sequence shown here is derived from an EMBL/GenBank/DDBJ whole genome shotgun (WGS) entry which is preliminary data.</text>
</comment>
<proteinExistence type="predicted"/>
<dbReference type="EMBL" id="JACASW010000004">
    <property type="protein sequence ID" value="NWK06209.1"/>
    <property type="molecule type" value="Genomic_DNA"/>
</dbReference>
<evidence type="ECO:0000256" key="1">
    <source>
        <dbReference type="SAM" id="MobiDB-lite"/>
    </source>
</evidence>
<organism evidence="2 3">
    <name type="scientific">Marine Group I thaumarchaeote</name>
    <dbReference type="NCBI Taxonomy" id="2511932"/>
    <lineage>
        <taxon>Archaea</taxon>
        <taxon>Nitrososphaerota</taxon>
        <taxon>Marine Group I</taxon>
    </lineage>
</organism>
<feature type="compositionally biased region" description="Basic and acidic residues" evidence="1">
    <location>
        <begin position="81"/>
        <end position="96"/>
    </location>
</feature>
<feature type="region of interest" description="Disordered" evidence="1">
    <location>
        <begin position="81"/>
        <end position="111"/>
    </location>
</feature>
<dbReference type="Proteomes" id="UP000534207">
    <property type="component" value="Unassembled WGS sequence"/>
</dbReference>
<evidence type="ECO:0000313" key="2">
    <source>
        <dbReference type="EMBL" id="NWK06209.1"/>
    </source>
</evidence>